<name>A0A5K1K777_9APHY</name>
<protein>
    <submittedName>
        <fullName evidence="1">Uncharacterized protein</fullName>
    </submittedName>
</protein>
<dbReference type="EMBL" id="LR730146">
    <property type="protein sequence ID" value="VWP02359.1"/>
    <property type="molecule type" value="Genomic_DNA"/>
</dbReference>
<proteinExistence type="predicted"/>
<organism evidence="1">
    <name type="scientific">Ganoderma boninense</name>
    <dbReference type="NCBI Taxonomy" id="34458"/>
    <lineage>
        <taxon>Eukaryota</taxon>
        <taxon>Fungi</taxon>
        <taxon>Dikarya</taxon>
        <taxon>Basidiomycota</taxon>
        <taxon>Agaricomycotina</taxon>
        <taxon>Agaricomycetes</taxon>
        <taxon>Polyporales</taxon>
        <taxon>Polyporaceae</taxon>
        <taxon>Ganoderma</taxon>
    </lineage>
</organism>
<evidence type="ECO:0000313" key="1">
    <source>
        <dbReference type="EMBL" id="VWP02359.1"/>
    </source>
</evidence>
<dbReference type="AlphaFoldDB" id="A0A5K1K777"/>
<gene>
    <name evidence="1" type="primary">I1RAA6</name>
</gene>
<sequence length="218" mass="23296">MTESPATSTPNPVALTASAFHTPNVSVARRGIIKKPTGIANTISRKWPARRPPRRTPLASISLYSFLATATDVDAPPSPAAVCVIHPARCDGGGAVSAPPFQIGWGIETPSPTLRFGSEFVGRVETHRVASRAIDKESSTEMASGGYHGATTDNLAGRGCPGEVDKYSIVFGSLRQMMDIPYRDYMHSCAFRALAFHCTKLAYSSGSKLTEETPKKTL</sequence>
<reference evidence="1" key="1">
    <citation type="submission" date="2019-10" db="EMBL/GenBank/DDBJ databases">
        <authorList>
            <person name="Nor Muhammad N."/>
        </authorList>
    </citation>
    <scope>NUCLEOTIDE SEQUENCE</scope>
</reference>
<accession>A0A5K1K777</accession>